<protein>
    <recommendedName>
        <fullName evidence="6">EamA domain-containing protein</fullName>
    </recommendedName>
</protein>
<dbReference type="GO" id="GO:0000329">
    <property type="term" value="C:fungal-type vacuole membrane"/>
    <property type="evidence" value="ECO:0007669"/>
    <property type="project" value="TreeGrafter"/>
</dbReference>
<keyword evidence="2 5" id="KW-0812">Transmembrane</keyword>
<dbReference type="InterPro" id="IPR037185">
    <property type="entry name" value="EmrE-like"/>
</dbReference>
<dbReference type="OrthoDB" id="1436450at2759"/>
<feature type="transmembrane region" description="Helical" evidence="5">
    <location>
        <begin position="203"/>
        <end position="221"/>
    </location>
</feature>
<comment type="subcellular location">
    <subcellularLocation>
        <location evidence="1">Membrane</location>
        <topology evidence="1">Multi-pass membrane protein</topology>
    </subcellularLocation>
</comment>
<feature type="domain" description="EamA" evidence="6">
    <location>
        <begin position="133"/>
        <end position="216"/>
    </location>
</feature>
<dbReference type="Pfam" id="PF00892">
    <property type="entry name" value="EamA"/>
    <property type="match status" value="1"/>
</dbReference>
<evidence type="ECO:0000259" key="6">
    <source>
        <dbReference type="Pfam" id="PF00892"/>
    </source>
</evidence>
<feature type="transmembrane region" description="Helical" evidence="5">
    <location>
        <begin position="280"/>
        <end position="301"/>
    </location>
</feature>
<evidence type="ECO:0000256" key="5">
    <source>
        <dbReference type="SAM" id="Phobius"/>
    </source>
</evidence>
<accession>A0A1E4RS29</accession>
<reference evidence="8" key="1">
    <citation type="submission" date="2016-05" db="EMBL/GenBank/DDBJ databases">
        <title>Comparative genomics of biotechnologically important yeasts.</title>
        <authorList>
            <consortium name="DOE Joint Genome Institute"/>
            <person name="Riley R."/>
            <person name="Haridas S."/>
            <person name="Wolfe K.H."/>
            <person name="Lopes M.R."/>
            <person name="Hittinger C.T."/>
            <person name="Goker M."/>
            <person name="Salamov A."/>
            <person name="Wisecaver J."/>
            <person name="Long T.M."/>
            <person name="Aerts A.L."/>
            <person name="Barry K."/>
            <person name="Choi C."/>
            <person name="Clum A."/>
            <person name="Coughlan A.Y."/>
            <person name="Deshpande S."/>
            <person name="Douglass A.P."/>
            <person name="Hanson S.J."/>
            <person name="Klenk H.-P."/>
            <person name="Labutti K."/>
            <person name="Lapidus A."/>
            <person name="Lindquist E."/>
            <person name="Lipzen A."/>
            <person name="Meier-Kolthoff J.P."/>
            <person name="Ohm R.A."/>
            <person name="Otillar R.P."/>
            <person name="Pangilinan J."/>
            <person name="Peng Y."/>
            <person name="Rokas A."/>
            <person name="Rosa C.A."/>
            <person name="Scheuner C."/>
            <person name="Sibirny A.A."/>
            <person name="Slot J.C."/>
            <person name="Stielow J.B."/>
            <person name="Sun H."/>
            <person name="Kurtzman C.P."/>
            <person name="Blackwell M."/>
            <person name="Grigoriev I.V."/>
            <person name="Jeffries T.W."/>
        </authorList>
    </citation>
    <scope>NUCLEOTIDE SEQUENCE [LARGE SCALE GENOMIC DNA]</scope>
    <source>
        <strain evidence="8">NRRL Y-1933</strain>
    </source>
</reference>
<dbReference type="Proteomes" id="UP000095085">
    <property type="component" value="Unassembled WGS sequence"/>
</dbReference>
<feature type="transmembrane region" description="Helical" evidence="5">
    <location>
        <begin position="74"/>
        <end position="90"/>
    </location>
</feature>
<feature type="transmembrane region" description="Helical" evidence="5">
    <location>
        <begin position="43"/>
        <end position="62"/>
    </location>
</feature>
<dbReference type="PANTHER" id="PTHR23051:SF0">
    <property type="entry name" value="SOLUTE CARRIER FAMILY 35 MEMBER F5"/>
    <property type="match status" value="1"/>
</dbReference>
<feature type="transmembrane region" description="Helical" evidence="5">
    <location>
        <begin position="241"/>
        <end position="260"/>
    </location>
</feature>
<evidence type="ECO:0000256" key="1">
    <source>
        <dbReference type="ARBA" id="ARBA00004141"/>
    </source>
</evidence>
<keyword evidence="4 5" id="KW-0472">Membrane</keyword>
<feature type="transmembrane region" description="Helical" evidence="5">
    <location>
        <begin position="313"/>
        <end position="337"/>
    </location>
</feature>
<dbReference type="EMBL" id="KV454538">
    <property type="protein sequence ID" value="ODV70058.1"/>
    <property type="molecule type" value="Genomic_DNA"/>
</dbReference>
<dbReference type="SUPFAM" id="SSF103481">
    <property type="entry name" value="Multidrug resistance efflux transporter EmrE"/>
    <property type="match status" value="1"/>
</dbReference>
<evidence type="ECO:0000313" key="8">
    <source>
        <dbReference type="Proteomes" id="UP000095085"/>
    </source>
</evidence>
<feature type="transmembrane region" description="Helical" evidence="5">
    <location>
        <begin position="144"/>
        <end position="168"/>
    </location>
</feature>
<dbReference type="AlphaFoldDB" id="A0A1E4RS29"/>
<dbReference type="STRING" id="984485.A0A1E4RS29"/>
<evidence type="ECO:0000256" key="3">
    <source>
        <dbReference type="ARBA" id="ARBA00022989"/>
    </source>
</evidence>
<organism evidence="7 8">
    <name type="scientific">Hyphopichia burtonii NRRL Y-1933</name>
    <dbReference type="NCBI Taxonomy" id="984485"/>
    <lineage>
        <taxon>Eukaryota</taxon>
        <taxon>Fungi</taxon>
        <taxon>Dikarya</taxon>
        <taxon>Ascomycota</taxon>
        <taxon>Saccharomycotina</taxon>
        <taxon>Pichiomycetes</taxon>
        <taxon>Debaryomycetaceae</taxon>
        <taxon>Hyphopichia</taxon>
    </lineage>
</organism>
<feature type="transmembrane region" description="Helical" evidence="5">
    <location>
        <begin position="174"/>
        <end position="191"/>
    </location>
</feature>
<name>A0A1E4RS29_9ASCO</name>
<feature type="transmembrane region" description="Helical" evidence="5">
    <location>
        <begin position="376"/>
        <end position="394"/>
    </location>
</feature>
<evidence type="ECO:0000313" key="7">
    <source>
        <dbReference type="EMBL" id="ODV70058.1"/>
    </source>
</evidence>
<dbReference type="PANTHER" id="PTHR23051">
    <property type="entry name" value="SOLUTE CARRIER FAMILY 35, MEMBER F5"/>
    <property type="match status" value="1"/>
</dbReference>
<proteinExistence type="predicted"/>
<gene>
    <name evidence="7" type="ORF">HYPBUDRAFT_104104</name>
</gene>
<keyword evidence="3 5" id="KW-1133">Transmembrane helix</keyword>
<evidence type="ECO:0000256" key="4">
    <source>
        <dbReference type="ARBA" id="ARBA00023136"/>
    </source>
</evidence>
<dbReference type="RefSeq" id="XP_020079125.1">
    <property type="nucleotide sequence ID" value="XM_020218326.1"/>
</dbReference>
<keyword evidence="8" id="KW-1185">Reference proteome</keyword>
<sequence>MRSNTHDFRSPRVNQQTLEPRITHNIEDVIEIINDQEKHNFKLGVFYLVIAISTWMIGLQLVNNVLKGNEYDKPIFLSMVTGSCFMLNFLPECGQWLKSFFTNGRDVDECKVDPPNETTPLTLESSNEPPIFQNKPEELTSKEISILAIQISLIYMLYNVCGMSSLQFTSASNQTVLGSTTTMFTLFMGVMLKIDNLTLKKTLCVAVSLLGVIFINLSQHQPDSSDDDPDDHNKFDPKNPLLGNTLALFAAFFYAVYLIIMKVKCGTGDKTTNERRLFGFVGVFTFLFGIPITMFVHFVGIEKFEFPPPSNKILIMLLINSFFSYISDFTTILALLLTSPLVTSLSLTSSIPITIFMDYLIIRITGGNSYSSSNLYIYTTGILSILTSVILINVNIANENEYIGEVIEDALQSAIHNDEVLSPLLTPLLSSPSYNIANSPSHLSVGFNHLASPRFYQKQSKKSTPVAGSNEPQLSRKISGFNLNSLNDNANPISSYDPSDELLHTDLLVYGGVNHQYHIIQADKSSNNTPEVAPMSP</sequence>
<feature type="transmembrane region" description="Helical" evidence="5">
    <location>
        <begin position="344"/>
        <end position="364"/>
    </location>
</feature>
<dbReference type="GeneID" id="30992876"/>
<dbReference type="InterPro" id="IPR000620">
    <property type="entry name" value="EamA_dom"/>
</dbReference>
<evidence type="ECO:0000256" key="2">
    <source>
        <dbReference type="ARBA" id="ARBA00022692"/>
    </source>
</evidence>